<dbReference type="EMBL" id="MUBJ01000014">
    <property type="protein sequence ID" value="OTA15602.1"/>
    <property type="molecule type" value="Genomic_DNA"/>
</dbReference>
<name>A0A1Y2SDJ0_9GAMM</name>
<evidence type="ECO:0000313" key="1">
    <source>
        <dbReference type="EMBL" id="OTA15602.1"/>
    </source>
</evidence>
<organism evidence="1 2">
    <name type="scientific">Xenorhabdus vietnamensis</name>
    <dbReference type="NCBI Taxonomy" id="351656"/>
    <lineage>
        <taxon>Bacteria</taxon>
        <taxon>Pseudomonadati</taxon>
        <taxon>Pseudomonadota</taxon>
        <taxon>Gammaproteobacteria</taxon>
        <taxon>Enterobacterales</taxon>
        <taxon>Morganellaceae</taxon>
        <taxon>Xenorhabdus</taxon>
    </lineage>
</organism>
<comment type="caution">
    <text evidence="1">The sequence shown here is derived from an EMBL/GenBank/DDBJ whole genome shotgun (WGS) entry which is preliminary data.</text>
</comment>
<keyword evidence="2" id="KW-1185">Reference proteome</keyword>
<dbReference type="AlphaFoldDB" id="A0A1Y2SDJ0"/>
<protein>
    <submittedName>
        <fullName evidence="1">Uncharacterized protein</fullName>
    </submittedName>
</protein>
<reference evidence="1 2" key="1">
    <citation type="submission" date="2016-10" db="EMBL/GenBank/DDBJ databases">
        <title>Systematic genetic and metabolomic analysis of Xenorhabdus and Photorhabdus spp., highlights the requirements for a dual symbiotic and pathogenic life style.</title>
        <authorList>
            <person name="Tobias N.J."/>
            <person name="Wolff H."/>
            <person name="Djahanschiri B."/>
            <person name="Pidot S.J."/>
            <person name="Stinear T.P."/>
            <person name="Ebersberger I."/>
            <person name="Bode H.B."/>
        </authorList>
    </citation>
    <scope>NUCLEOTIDE SEQUENCE [LARGE SCALE GENOMIC DNA]</scope>
    <source>
        <strain evidence="1 2">DSM 22392</strain>
    </source>
</reference>
<accession>A0A1Y2SDJ0</accession>
<sequence>MDLKTLEVVIDLYNDRSTGKKEAQLIIIGLPNYSIKNTE</sequence>
<evidence type="ECO:0000313" key="2">
    <source>
        <dbReference type="Proteomes" id="UP000194350"/>
    </source>
</evidence>
<gene>
    <name evidence="1" type="ORF">Xvie_02684</name>
</gene>
<dbReference type="Proteomes" id="UP000194350">
    <property type="component" value="Unassembled WGS sequence"/>
</dbReference>
<proteinExistence type="predicted"/>